<reference evidence="2 3" key="1">
    <citation type="submission" date="2020-03" db="EMBL/GenBank/DDBJ databases">
        <title>WGS of the type strain of Planosporangium spp.</title>
        <authorList>
            <person name="Thawai C."/>
        </authorList>
    </citation>
    <scope>NUCLEOTIDE SEQUENCE [LARGE SCALE GENOMIC DNA]</scope>
    <source>
        <strain evidence="2 3">TBRC 5610</strain>
    </source>
</reference>
<dbReference type="InterPro" id="IPR052735">
    <property type="entry name" value="NAD_biosynth-regulator"/>
</dbReference>
<gene>
    <name evidence="2" type="ORF">HC031_02430</name>
</gene>
<keyword evidence="3" id="KW-1185">Reference proteome</keyword>
<dbReference type="Gene3D" id="3.40.50.620">
    <property type="entry name" value="HUPs"/>
    <property type="match status" value="1"/>
</dbReference>
<evidence type="ECO:0000313" key="2">
    <source>
        <dbReference type="EMBL" id="NJC68585.1"/>
    </source>
</evidence>
<dbReference type="Proteomes" id="UP000722989">
    <property type="component" value="Unassembled WGS sequence"/>
</dbReference>
<dbReference type="PANTHER" id="PTHR37512">
    <property type="entry name" value="TRIFUNCTIONAL NAD BIOSYNTHESIS/REGULATOR PROTEIN NADR"/>
    <property type="match status" value="1"/>
</dbReference>
<dbReference type="SUPFAM" id="SSF52374">
    <property type="entry name" value="Nucleotidylyl transferase"/>
    <property type="match status" value="1"/>
</dbReference>
<dbReference type="Pfam" id="PF13521">
    <property type="entry name" value="AAA_28"/>
    <property type="match status" value="1"/>
</dbReference>
<dbReference type="PANTHER" id="PTHR37512:SF1">
    <property type="entry name" value="NADR_TTD14 AAA DOMAIN-CONTAINING PROTEIN"/>
    <property type="match status" value="1"/>
</dbReference>
<proteinExistence type="predicted"/>
<comment type="caution">
    <text evidence="2">The sequence shown here is derived from an EMBL/GenBank/DDBJ whole genome shotgun (WGS) entry which is preliminary data.</text>
</comment>
<name>A0ABX0XTH6_9ACTN</name>
<sequence length="370" mass="39953">MRTFRHGLVIGKFYPPTRGHHHLIRTAAARADRLTVVCMASAVETIPLADRVAWLRAEHAGEAHVTITGVRCDAPMDLGDVTVWAAQVAVMRAAVATVTDEPVDAVFTSEAYGEELAAWFAAKHVLVDPERVAVPISGTAVRADLAAGWDHLAPATRAGLATRVVFVGAESTGTTTVSRLLADHYRARGGGWARTGWVGEYGREYTTVKWRRDRTARPDLALDDLEWTAGDFDAVAVEQTRRENATAAQGSPLLVCDTDAFATAVWERRYLGARARTGQAWATGLPRRAVYLVTDHHGVPWVDDGLREGDQAVRAAMTGWFTDALTRAGESWVLLTGSVEQRLALAIRTIDPLLARAATFAPPVSEGSAG</sequence>
<feature type="domain" description="NadR/Ttd14 AAA" evidence="1">
    <location>
        <begin position="163"/>
        <end position="342"/>
    </location>
</feature>
<dbReference type="InterPro" id="IPR004821">
    <property type="entry name" value="Cyt_trans-like"/>
</dbReference>
<organism evidence="2 3">
    <name type="scientific">Planosporangium thailandense</name>
    <dbReference type="NCBI Taxonomy" id="765197"/>
    <lineage>
        <taxon>Bacteria</taxon>
        <taxon>Bacillati</taxon>
        <taxon>Actinomycetota</taxon>
        <taxon>Actinomycetes</taxon>
        <taxon>Micromonosporales</taxon>
        <taxon>Micromonosporaceae</taxon>
        <taxon>Planosporangium</taxon>
    </lineage>
</organism>
<dbReference type="InterPro" id="IPR038727">
    <property type="entry name" value="NadR/Ttd14_AAA_dom"/>
</dbReference>
<dbReference type="Gene3D" id="3.40.50.300">
    <property type="entry name" value="P-loop containing nucleotide triphosphate hydrolases"/>
    <property type="match status" value="1"/>
</dbReference>
<evidence type="ECO:0000259" key="1">
    <source>
        <dbReference type="Pfam" id="PF13521"/>
    </source>
</evidence>
<dbReference type="RefSeq" id="WP_167923437.1">
    <property type="nucleotide sequence ID" value="NZ_JAATVY010000001.1"/>
</dbReference>
<protein>
    <submittedName>
        <fullName evidence="2">AAA family ATPase</fullName>
    </submittedName>
</protein>
<dbReference type="EMBL" id="JAATVY010000001">
    <property type="protein sequence ID" value="NJC68585.1"/>
    <property type="molecule type" value="Genomic_DNA"/>
</dbReference>
<dbReference type="InterPro" id="IPR014729">
    <property type="entry name" value="Rossmann-like_a/b/a_fold"/>
</dbReference>
<evidence type="ECO:0000313" key="3">
    <source>
        <dbReference type="Proteomes" id="UP000722989"/>
    </source>
</evidence>
<dbReference type="InterPro" id="IPR027417">
    <property type="entry name" value="P-loop_NTPase"/>
</dbReference>
<dbReference type="SUPFAM" id="SSF52540">
    <property type="entry name" value="P-loop containing nucleoside triphosphate hydrolases"/>
    <property type="match status" value="1"/>
</dbReference>
<dbReference type="NCBIfam" id="TIGR00125">
    <property type="entry name" value="cyt_tran_rel"/>
    <property type="match status" value="1"/>
</dbReference>
<accession>A0ABX0XTH6</accession>